<keyword evidence="3" id="KW-1185">Reference proteome</keyword>
<keyword evidence="2" id="KW-0378">Hydrolase</keyword>
<evidence type="ECO:0000313" key="2">
    <source>
        <dbReference type="EMBL" id="MXO71804.1"/>
    </source>
</evidence>
<dbReference type="RefSeq" id="WP_160771759.1">
    <property type="nucleotide sequence ID" value="NZ_WTYV01000003.1"/>
</dbReference>
<dbReference type="PANTHER" id="PTHR43135">
    <property type="entry name" value="ALPHA-D-RIBOSE 1-METHYLPHOSPHONATE 5-TRIPHOSPHATE DIPHOSPHATASE"/>
    <property type="match status" value="1"/>
</dbReference>
<evidence type="ECO:0000259" key="1">
    <source>
        <dbReference type="Pfam" id="PF01979"/>
    </source>
</evidence>
<comment type="caution">
    <text evidence="2">The sequence shown here is derived from an EMBL/GenBank/DDBJ whole genome shotgun (WGS) entry which is preliminary data.</text>
</comment>
<name>A0A844YZB0_9SPHN</name>
<dbReference type="Gene3D" id="2.30.40.10">
    <property type="entry name" value="Urease, subunit C, domain 1"/>
    <property type="match status" value="1"/>
</dbReference>
<organism evidence="2 3">
    <name type="scientific">Alteraurantiacibacter buctensis</name>
    <dbReference type="NCBI Taxonomy" id="1503981"/>
    <lineage>
        <taxon>Bacteria</taxon>
        <taxon>Pseudomonadati</taxon>
        <taxon>Pseudomonadota</taxon>
        <taxon>Alphaproteobacteria</taxon>
        <taxon>Sphingomonadales</taxon>
        <taxon>Erythrobacteraceae</taxon>
        <taxon>Alteraurantiacibacter</taxon>
    </lineage>
</organism>
<dbReference type="PANTHER" id="PTHR43135:SF3">
    <property type="entry name" value="ALPHA-D-RIBOSE 1-METHYLPHOSPHONATE 5-TRIPHOSPHATE DIPHOSPHATASE"/>
    <property type="match status" value="1"/>
</dbReference>
<proteinExistence type="predicted"/>
<dbReference type="InterPro" id="IPR051781">
    <property type="entry name" value="Metallo-dep_Hydrolase"/>
</dbReference>
<dbReference type="GO" id="GO:0016810">
    <property type="term" value="F:hydrolase activity, acting on carbon-nitrogen (but not peptide) bonds"/>
    <property type="evidence" value="ECO:0007669"/>
    <property type="project" value="InterPro"/>
</dbReference>
<sequence length="411" mass="44541">MTDVLFTNVAVFDGSGSPLFPGEVLIRGNRIAAVAVGDERLPHEGADVIDGAGKTLMPGLVEAHGHLTWPSSVERVVNSMKPLPIEEHMLVTAHNARIVLDHGFTSVYSAGALGEKIEPALRDSIDAGYLPGPRLRASALEKGAEGVMGVPAGHDPTHDRDIPGLRDYIRRMKHQGCDTIKFLMSSDEGFAPGGAQLLMYSEEEAQAIGEAARENDIWLACHAQASEAVKRALRAGFRMIFHCTYADEEALDLFESRKHDTFMAPAPGLLYARCHEAEEFGIGRAEAEHMGAVSGLELMQTVVPAMKKRGIRVLPGGDYGFPYNPHGRNARDLGIFVDLFGYSPIEALVAATRHGGELMGMDVGEIRAGKLADLLLVEGDPTRDVSILESKNNLVAIMKDGRFHKRAVLRH</sequence>
<dbReference type="EMBL" id="WTYV01000003">
    <property type="protein sequence ID" value="MXO71804.1"/>
    <property type="molecule type" value="Genomic_DNA"/>
</dbReference>
<protein>
    <submittedName>
        <fullName evidence="2">Amidohydrolase family protein</fullName>
    </submittedName>
</protein>
<dbReference type="InterPro" id="IPR032466">
    <property type="entry name" value="Metal_Hydrolase"/>
</dbReference>
<accession>A0A844YZB0</accession>
<dbReference type="SUPFAM" id="SSF51556">
    <property type="entry name" value="Metallo-dependent hydrolases"/>
    <property type="match status" value="1"/>
</dbReference>
<dbReference type="InterPro" id="IPR011059">
    <property type="entry name" value="Metal-dep_hydrolase_composite"/>
</dbReference>
<reference evidence="2 3" key="1">
    <citation type="submission" date="2019-12" db="EMBL/GenBank/DDBJ databases">
        <title>Genomic-based taxomic classification of the family Erythrobacteraceae.</title>
        <authorList>
            <person name="Xu L."/>
        </authorList>
    </citation>
    <scope>NUCLEOTIDE SEQUENCE [LARGE SCALE GENOMIC DNA]</scope>
    <source>
        <strain evidence="2 3">M0322</strain>
    </source>
</reference>
<dbReference type="Pfam" id="PF01979">
    <property type="entry name" value="Amidohydro_1"/>
    <property type="match status" value="1"/>
</dbReference>
<dbReference type="Proteomes" id="UP000466966">
    <property type="component" value="Unassembled WGS sequence"/>
</dbReference>
<dbReference type="OrthoDB" id="8098664at2"/>
<feature type="domain" description="Amidohydrolase-related" evidence="1">
    <location>
        <begin position="55"/>
        <end position="402"/>
    </location>
</feature>
<dbReference type="AlphaFoldDB" id="A0A844YZB0"/>
<dbReference type="SUPFAM" id="SSF51338">
    <property type="entry name" value="Composite domain of metallo-dependent hydrolases"/>
    <property type="match status" value="1"/>
</dbReference>
<evidence type="ECO:0000313" key="3">
    <source>
        <dbReference type="Proteomes" id="UP000466966"/>
    </source>
</evidence>
<dbReference type="InterPro" id="IPR006680">
    <property type="entry name" value="Amidohydro-rel"/>
</dbReference>
<dbReference type="Gene3D" id="3.20.20.140">
    <property type="entry name" value="Metal-dependent hydrolases"/>
    <property type="match status" value="1"/>
</dbReference>
<gene>
    <name evidence="2" type="ORF">GRI99_09150</name>
</gene>